<keyword evidence="2" id="KW-0677">Repeat</keyword>
<protein>
    <submittedName>
        <fullName evidence="4">Kelch motif family protein</fullName>
    </submittedName>
</protein>
<dbReference type="EMBL" id="MLAK01000001">
    <property type="protein sequence ID" value="OHT17681.1"/>
    <property type="molecule type" value="Genomic_DNA"/>
</dbReference>
<dbReference type="AlphaFoldDB" id="A0A1J4L2E7"/>
<dbReference type="Pfam" id="PF24681">
    <property type="entry name" value="Kelch_KLHDC2_KLHL20_DRC7"/>
    <property type="match status" value="1"/>
</dbReference>
<gene>
    <name evidence="4" type="ORF">TRFO_00984</name>
</gene>
<sequence length="409" mass="45196">MFHIRNQQKRNNLRKKDLQDMGNEESANGTTIRQVPAEMYLPIGGMRMSDEKGKAPSPQDSLTARTHQRTHIVRTAFSGIWSLEDSISLEIPSSRTGQFSCISNNENHAIIGFGVGMDGTYYNDIWILNAMTHEWSLLTTNGVEISPRSGSRATVIDNILYIFGGSREPMFYNDLYAVDLNTGNARSVQTSGSPPSPRTSPIFASYGKEIILWGGYDGSWPSELYVLNTENMEWKSYPQDIGGRTNVAYAVVENCIYAYGSSKTGGILKINMEDKSISLLPTTGPEPQASITDAGLVHFDRYLMFIGGKAASQSTLMYSLDIEKLRWFVFHILPDGATVSAVDGTISDLGLFMLPRTYSMGTIYIKGTREIVSFLGHPMKDPSPLFVLNIGEAIAALHLRSDMLATIQV</sequence>
<dbReference type="InterPro" id="IPR052124">
    <property type="entry name" value="Rab9_kelch_effector"/>
</dbReference>
<feature type="region of interest" description="Disordered" evidence="3">
    <location>
        <begin position="1"/>
        <end position="31"/>
    </location>
</feature>
<dbReference type="SUPFAM" id="SSF117281">
    <property type="entry name" value="Kelch motif"/>
    <property type="match status" value="1"/>
</dbReference>
<evidence type="ECO:0000256" key="3">
    <source>
        <dbReference type="SAM" id="MobiDB-lite"/>
    </source>
</evidence>
<reference evidence="4" key="1">
    <citation type="submission" date="2016-10" db="EMBL/GenBank/DDBJ databases">
        <authorList>
            <person name="Benchimol M."/>
            <person name="Almeida L.G."/>
            <person name="Vasconcelos A.T."/>
            <person name="Perreira-Neves A."/>
            <person name="Rosa I.A."/>
            <person name="Tasca T."/>
            <person name="Bogo M.R."/>
            <person name="de Souza W."/>
        </authorList>
    </citation>
    <scope>NUCLEOTIDE SEQUENCE [LARGE SCALE GENOMIC DNA]</scope>
    <source>
        <strain evidence="4">K</strain>
    </source>
</reference>
<organism evidence="4 5">
    <name type="scientific">Tritrichomonas foetus</name>
    <dbReference type="NCBI Taxonomy" id="1144522"/>
    <lineage>
        <taxon>Eukaryota</taxon>
        <taxon>Metamonada</taxon>
        <taxon>Parabasalia</taxon>
        <taxon>Tritrichomonadida</taxon>
        <taxon>Tritrichomonadidae</taxon>
        <taxon>Tritrichomonas</taxon>
    </lineage>
</organism>
<dbReference type="OrthoDB" id="45365at2759"/>
<dbReference type="RefSeq" id="XP_068370817.1">
    <property type="nucleotide sequence ID" value="XM_068489836.1"/>
</dbReference>
<keyword evidence="1" id="KW-0880">Kelch repeat</keyword>
<comment type="caution">
    <text evidence="4">The sequence shown here is derived from an EMBL/GenBank/DDBJ whole genome shotgun (WGS) entry which is preliminary data.</text>
</comment>
<dbReference type="InterPro" id="IPR015915">
    <property type="entry name" value="Kelch-typ_b-propeller"/>
</dbReference>
<dbReference type="VEuPathDB" id="TrichDB:TRFO_00984"/>
<evidence type="ECO:0000256" key="1">
    <source>
        <dbReference type="ARBA" id="ARBA00022441"/>
    </source>
</evidence>
<dbReference type="PANTHER" id="PTHR46647">
    <property type="entry name" value="RAB9 EFFECTOR PROTEIN WITH KELCH MOTIFS"/>
    <property type="match status" value="1"/>
</dbReference>
<keyword evidence="5" id="KW-1185">Reference proteome</keyword>
<evidence type="ECO:0000313" key="4">
    <source>
        <dbReference type="EMBL" id="OHT17681.1"/>
    </source>
</evidence>
<proteinExistence type="predicted"/>
<feature type="compositionally biased region" description="Basic residues" evidence="3">
    <location>
        <begin position="1"/>
        <end position="13"/>
    </location>
</feature>
<name>A0A1J4L2E7_9EUKA</name>
<dbReference type="GeneID" id="94824540"/>
<dbReference type="Proteomes" id="UP000179807">
    <property type="component" value="Unassembled WGS sequence"/>
</dbReference>
<evidence type="ECO:0000256" key="2">
    <source>
        <dbReference type="ARBA" id="ARBA00022737"/>
    </source>
</evidence>
<accession>A0A1J4L2E7</accession>
<evidence type="ECO:0000313" key="5">
    <source>
        <dbReference type="Proteomes" id="UP000179807"/>
    </source>
</evidence>
<dbReference type="PANTHER" id="PTHR46647:SF1">
    <property type="entry name" value="RAB9 EFFECTOR PROTEIN WITH KELCH MOTIFS"/>
    <property type="match status" value="1"/>
</dbReference>
<dbReference type="Gene3D" id="2.120.10.80">
    <property type="entry name" value="Kelch-type beta propeller"/>
    <property type="match status" value="1"/>
</dbReference>